<reference evidence="1" key="1">
    <citation type="journal article" date="2021" name="Proc. Natl. Acad. Sci. U.S.A.">
        <title>A Catalog of Tens of Thousands of Viruses from Human Metagenomes Reveals Hidden Associations with Chronic Diseases.</title>
        <authorList>
            <person name="Tisza M.J."/>
            <person name="Buck C.B."/>
        </authorList>
    </citation>
    <scope>NUCLEOTIDE SEQUENCE</scope>
    <source>
        <strain evidence="1">CtOv05</strain>
    </source>
</reference>
<evidence type="ECO:0000313" key="1">
    <source>
        <dbReference type="EMBL" id="DAE01750.1"/>
    </source>
</evidence>
<sequence length="53" mass="6213">MRKTELTDFLDCLKSNKRNLTMQQYRTIRGQALKGNVMDARKGLQKVLKRRCG</sequence>
<name>A0A8S5P3V1_9CAUD</name>
<dbReference type="EMBL" id="BK015329">
    <property type="protein sequence ID" value="DAE01750.1"/>
    <property type="molecule type" value="Genomic_DNA"/>
</dbReference>
<organism evidence="1">
    <name type="scientific">Myoviridae sp. ctOv05</name>
    <dbReference type="NCBI Taxonomy" id="2825094"/>
    <lineage>
        <taxon>Viruses</taxon>
        <taxon>Duplodnaviria</taxon>
        <taxon>Heunggongvirae</taxon>
        <taxon>Uroviricota</taxon>
        <taxon>Caudoviricetes</taxon>
    </lineage>
</organism>
<proteinExistence type="predicted"/>
<protein>
    <submittedName>
        <fullName evidence="1">Uncharacterized protein</fullName>
    </submittedName>
</protein>
<accession>A0A8S5P3V1</accession>